<dbReference type="Proteomes" id="UP000613177">
    <property type="component" value="Unassembled WGS sequence"/>
</dbReference>
<dbReference type="InterPro" id="IPR001680">
    <property type="entry name" value="WD40_rpt"/>
</dbReference>
<dbReference type="PANTHER" id="PTHR47260:SF1">
    <property type="entry name" value="UPF0644 PROTEIN PB2B4.06"/>
    <property type="match status" value="1"/>
</dbReference>
<dbReference type="InterPro" id="IPR036322">
    <property type="entry name" value="WD40_repeat_dom_sf"/>
</dbReference>
<dbReference type="SMART" id="SM00320">
    <property type="entry name" value="WD40"/>
    <property type="match status" value="2"/>
</dbReference>
<comment type="caution">
    <text evidence="2">The sequence shown here is derived from an EMBL/GenBank/DDBJ whole genome shotgun (WGS) entry which is preliminary data.</text>
</comment>
<proteinExistence type="predicted"/>
<dbReference type="InterPro" id="IPR052061">
    <property type="entry name" value="PTE-AB_protein"/>
</dbReference>
<keyword evidence="3" id="KW-1185">Reference proteome</keyword>
<dbReference type="Pfam" id="PF03061">
    <property type="entry name" value="4HBT"/>
    <property type="match status" value="1"/>
</dbReference>
<accession>A0A8H7T0S4</accession>
<dbReference type="CDD" id="cd03443">
    <property type="entry name" value="PaaI_thioesterase"/>
    <property type="match status" value="1"/>
</dbReference>
<dbReference type="Gene3D" id="3.10.129.10">
    <property type="entry name" value="Hotdog Thioesterase"/>
    <property type="match status" value="1"/>
</dbReference>
<feature type="domain" description="Thioesterase" evidence="1">
    <location>
        <begin position="572"/>
        <end position="644"/>
    </location>
</feature>
<evidence type="ECO:0000259" key="1">
    <source>
        <dbReference type="Pfam" id="PF03061"/>
    </source>
</evidence>
<sequence>MTAIKEYAQICNDLSDKNEYTQVPLIKHEWKVLRDSTEINTYLPAQNHITLTTGITNKKINLLNNFESIDIRQSITNKRGHILNTGASIWALEFVPKPASLHRNHTQYLAVGGYNSIHEHYTFEKSPCVPNTIQIWKCTSDISVRAKPRLDMCLLHDFGVVVDFKWCPYSVYNAKDKLGIVAVLFSTGEIKVLVVPHPQLIRNQENIPADETVYSWGGYRKLACGTKSGNIVVWNILNSLLTKTPTVIVNIPDASLLSIRSITWSSLVDEDIIYSSDSDGNVLLFDLSDPFLPCKIFRVRCTYICVAGTGHSAQFIFGDIDGTTRTNVTFKNKFSVVLTMHNALVWSIATSPHHGIAATSASNGTVRVKLYANEEYILKPKHKLKVLEYTLYRLIYDQSSQKYTYIEGFEGETNLPKRIFHDILVDPIVSINKVVWNNNNNACGWVASGGKAGLCRLEFTDKSALNAMSKHSTTMQRVEIVEEHEVLSPEEQELKNQEQQLAIVKELRSSEEWYETTPYNYMTPSAIEHSLTAHSLRGPHKILRRPLKFFNKDKTKCIVIVYLGDHMCNKEVIHNGVLATLLDEHLAYVTLPHLPNSTGFTANLNVDYHETVSPNQWMIVQGQLDKVDGRKAFADAWIENIEGVRIAEGRALYISPRTQ</sequence>
<evidence type="ECO:0000313" key="2">
    <source>
        <dbReference type="EMBL" id="KAG2237781.1"/>
    </source>
</evidence>
<dbReference type="SUPFAM" id="SSF50978">
    <property type="entry name" value="WD40 repeat-like"/>
    <property type="match status" value="1"/>
</dbReference>
<protein>
    <recommendedName>
        <fullName evidence="1">Thioesterase domain-containing protein</fullName>
    </recommendedName>
</protein>
<gene>
    <name evidence="2" type="ORF">INT48_009720</name>
</gene>
<reference evidence="2" key="1">
    <citation type="submission" date="2021-01" db="EMBL/GenBank/DDBJ databases">
        <title>Metabolic potential, ecology and presence of endohyphal bacteria is reflected in genomic diversity of Mucoromycotina.</title>
        <authorList>
            <person name="Muszewska A."/>
            <person name="Okrasinska A."/>
            <person name="Steczkiewicz K."/>
            <person name="Drgas O."/>
            <person name="Orlowska M."/>
            <person name="Perlinska-Lenart U."/>
            <person name="Aleksandrzak-Piekarczyk T."/>
            <person name="Szatraj K."/>
            <person name="Zielenkiewicz U."/>
            <person name="Pilsyk S."/>
            <person name="Malc E."/>
            <person name="Mieczkowski P."/>
            <person name="Kruszewska J.S."/>
            <person name="Biernat P."/>
            <person name="Pawlowska J."/>
        </authorList>
    </citation>
    <scope>NUCLEOTIDE SEQUENCE</scope>
    <source>
        <strain evidence="2">WA0000018081</strain>
    </source>
</reference>
<name>A0A8H7T0S4_9FUNG</name>
<dbReference type="SUPFAM" id="SSF54637">
    <property type="entry name" value="Thioesterase/thiol ester dehydrase-isomerase"/>
    <property type="match status" value="1"/>
</dbReference>
<dbReference type="AlphaFoldDB" id="A0A8H7T0S4"/>
<organism evidence="2 3">
    <name type="scientific">Thamnidium elegans</name>
    <dbReference type="NCBI Taxonomy" id="101142"/>
    <lineage>
        <taxon>Eukaryota</taxon>
        <taxon>Fungi</taxon>
        <taxon>Fungi incertae sedis</taxon>
        <taxon>Mucoromycota</taxon>
        <taxon>Mucoromycotina</taxon>
        <taxon>Mucoromycetes</taxon>
        <taxon>Mucorales</taxon>
        <taxon>Mucorineae</taxon>
        <taxon>Mucoraceae</taxon>
        <taxon>Thamnidium</taxon>
    </lineage>
</organism>
<dbReference type="InterPro" id="IPR006683">
    <property type="entry name" value="Thioestr_dom"/>
</dbReference>
<dbReference type="PANTHER" id="PTHR47260">
    <property type="entry name" value="UPF0644 PROTEIN PB2B4.06"/>
    <property type="match status" value="1"/>
</dbReference>
<dbReference type="EMBL" id="JAEPRE010000003">
    <property type="protein sequence ID" value="KAG2237781.1"/>
    <property type="molecule type" value="Genomic_DNA"/>
</dbReference>
<evidence type="ECO:0000313" key="3">
    <source>
        <dbReference type="Proteomes" id="UP000613177"/>
    </source>
</evidence>
<dbReference type="InterPro" id="IPR015943">
    <property type="entry name" value="WD40/YVTN_repeat-like_dom_sf"/>
</dbReference>
<dbReference type="InterPro" id="IPR029069">
    <property type="entry name" value="HotDog_dom_sf"/>
</dbReference>
<dbReference type="Gene3D" id="2.130.10.10">
    <property type="entry name" value="YVTN repeat-like/Quinoprotein amine dehydrogenase"/>
    <property type="match status" value="1"/>
</dbReference>